<protein>
    <submittedName>
        <fullName evidence="1">Uncharacterized protein</fullName>
    </submittedName>
</protein>
<gene>
    <name evidence="1" type="ORF">PSYICH_LOCUS8938</name>
</gene>
<dbReference type="OrthoDB" id="6754701at2759"/>
<dbReference type="InterPro" id="IPR011604">
    <property type="entry name" value="PDDEXK-like_dom_sf"/>
</dbReference>
<dbReference type="SUPFAM" id="SSF52980">
    <property type="entry name" value="Restriction endonuclease-like"/>
    <property type="match status" value="1"/>
</dbReference>
<evidence type="ECO:0000313" key="1">
    <source>
        <dbReference type="EMBL" id="CAH1108928.1"/>
    </source>
</evidence>
<keyword evidence="2" id="KW-1185">Reference proteome</keyword>
<accession>A0A9P0CZ71</accession>
<dbReference type="AlphaFoldDB" id="A0A9P0CZ71"/>
<dbReference type="InterPro" id="IPR011335">
    <property type="entry name" value="Restrct_endonuc-II-like"/>
</dbReference>
<sequence>MCYHLTKNLTKHLLGIAKESLANKKLLPTTRINHIGKTCRKLITIHAKKDNPSSEDLKTDIQNVVQHVFANHEHCKIDYSLKHGQVSIQNGLNKASTETRLRIFRILERDCLHTLNSKKENGIHCQIPDLPEEEIKKLIDQQVGLLDVSIVEVDGIEQSTRRQSNNPKWFEERQPRLTASTFGDICKRRLYFEKLVKTIIYKKLPSAGIWKDQRRCSKISIYIFNQKYCDFLWIIRLRL</sequence>
<reference evidence="1" key="1">
    <citation type="submission" date="2022-01" db="EMBL/GenBank/DDBJ databases">
        <authorList>
            <person name="King R."/>
        </authorList>
    </citation>
    <scope>NUCLEOTIDE SEQUENCE</scope>
</reference>
<organism evidence="1 2">
    <name type="scientific">Psylliodes chrysocephalus</name>
    <dbReference type="NCBI Taxonomy" id="3402493"/>
    <lineage>
        <taxon>Eukaryota</taxon>
        <taxon>Metazoa</taxon>
        <taxon>Ecdysozoa</taxon>
        <taxon>Arthropoda</taxon>
        <taxon>Hexapoda</taxon>
        <taxon>Insecta</taxon>
        <taxon>Pterygota</taxon>
        <taxon>Neoptera</taxon>
        <taxon>Endopterygota</taxon>
        <taxon>Coleoptera</taxon>
        <taxon>Polyphaga</taxon>
        <taxon>Cucujiformia</taxon>
        <taxon>Chrysomeloidea</taxon>
        <taxon>Chrysomelidae</taxon>
        <taxon>Galerucinae</taxon>
        <taxon>Alticini</taxon>
        <taxon>Psylliodes</taxon>
    </lineage>
</organism>
<dbReference type="Proteomes" id="UP001153636">
    <property type="component" value="Chromosome 3"/>
</dbReference>
<proteinExistence type="predicted"/>
<dbReference type="EMBL" id="OV651815">
    <property type="protein sequence ID" value="CAH1108928.1"/>
    <property type="molecule type" value="Genomic_DNA"/>
</dbReference>
<dbReference type="Gene3D" id="3.90.320.10">
    <property type="match status" value="1"/>
</dbReference>
<name>A0A9P0CZ71_9CUCU</name>
<evidence type="ECO:0000313" key="2">
    <source>
        <dbReference type="Proteomes" id="UP001153636"/>
    </source>
</evidence>
<dbReference type="GO" id="GO:0006281">
    <property type="term" value="P:DNA repair"/>
    <property type="evidence" value="ECO:0007669"/>
    <property type="project" value="UniProtKB-ARBA"/>
</dbReference>